<evidence type="ECO:0000256" key="2">
    <source>
        <dbReference type="SAM" id="Phobius"/>
    </source>
</evidence>
<keyword evidence="2" id="KW-0812">Transmembrane</keyword>
<keyword evidence="2" id="KW-0472">Membrane</keyword>
<dbReference type="AlphaFoldDB" id="R9AYA1"/>
<feature type="transmembrane region" description="Helical" evidence="2">
    <location>
        <begin position="43"/>
        <end position="62"/>
    </location>
</feature>
<feature type="transmembrane region" description="Helical" evidence="2">
    <location>
        <begin position="6"/>
        <end position="23"/>
    </location>
</feature>
<organism evidence="3 4">
    <name type="scientific">Acinetobacter tandoii DSM 14970 = CIP 107469</name>
    <dbReference type="NCBI Taxonomy" id="1120927"/>
    <lineage>
        <taxon>Bacteria</taxon>
        <taxon>Pseudomonadati</taxon>
        <taxon>Pseudomonadota</taxon>
        <taxon>Gammaproteobacteria</taxon>
        <taxon>Moraxellales</taxon>
        <taxon>Moraxellaceae</taxon>
        <taxon>Acinetobacter</taxon>
    </lineage>
</organism>
<dbReference type="OrthoDB" id="6174490at2"/>
<evidence type="ECO:0000313" key="4">
    <source>
        <dbReference type="Proteomes" id="UP000016201"/>
    </source>
</evidence>
<dbReference type="eggNOG" id="ENOG50339IA">
    <property type="taxonomic scope" value="Bacteria"/>
</dbReference>
<sequence length="274" mass="31145">MEAIFVLSFLTVIVLWVLTLIGLVSPKKFQNFRKSKPVTRGQVLLFGFVGTIILSIIITLTAPDPNKNAAIAENTADTSKPSTDTQQSVDKPSYEIISDDKRGNITRKVQVELSKRLTKQQLELIANQIKDADKETYERTFIMYRIQGEKSVAAWATTHFDPNLEIKFIGLNADDFNKLLSLKADVDGDVIGTWISPNGLTDHIDVIYKKGQQYFKKEFYIDATMKPYELVKDGNTFRYKDPDETQYFVIDTNGDLEYRGESGNIYLAKKIESY</sequence>
<feature type="region of interest" description="Disordered" evidence="1">
    <location>
        <begin position="73"/>
        <end position="92"/>
    </location>
</feature>
<dbReference type="EMBL" id="AQFM01000037">
    <property type="protein sequence ID" value="EOR07229.1"/>
    <property type="molecule type" value="Genomic_DNA"/>
</dbReference>
<gene>
    <name evidence="3" type="ORF">I593_02116</name>
</gene>
<dbReference type="Proteomes" id="UP000016201">
    <property type="component" value="Unassembled WGS sequence"/>
</dbReference>
<protein>
    <submittedName>
        <fullName evidence="3">Uncharacterized protein</fullName>
    </submittedName>
</protein>
<evidence type="ECO:0000256" key="1">
    <source>
        <dbReference type="SAM" id="MobiDB-lite"/>
    </source>
</evidence>
<feature type="compositionally biased region" description="Polar residues" evidence="1">
    <location>
        <begin position="75"/>
        <end position="90"/>
    </location>
</feature>
<dbReference type="RefSeq" id="WP_016167168.1">
    <property type="nucleotide sequence ID" value="NZ_JHZG01000017.1"/>
</dbReference>
<keyword evidence="2" id="KW-1133">Transmembrane helix</keyword>
<accession>R9AYA1</accession>
<keyword evidence="4" id="KW-1185">Reference proteome</keyword>
<dbReference type="PATRIC" id="fig|1120927.3.peg.2052"/>
<proteinExistence type="predicted"/>
<evidence type="ECO:0000313" key="3">
    <source>
        <dbReference type="EMBL" id="EOR07229.1"/>
    </source>
</evidence>
<name>R9AYA1_9GAMM</name>
<comment type="caution">
    <text evidence="3">The sequence shown here is derived from an EMBL/GenBank/DDBJ whole genome shotgun (WGS) entry which is preliminary data.</text>
</comment>
<reference evidence="3 4" key="1">
    <citation type="submission" date="2013-03" db="EMBL/GenBank/DDBJ databases">
        <title>The Genome Sequence of Acinetobacter tandoii CIP 107469.</title>
        <authorList>
            <consortium name="The Broad Institute Genome Sequencing Platform"/>
            <consortium name="The Broad Institute Genome Sequencing Center for Infectious Disease"/>
            <person name="Cerqueira G."/>
            <person name="Feldgarden M."/>
            <person name="Courvalin P."/>
            <person name="Perichon B."/>
            <person name="Grillot-Courvalin C."/>
            <person name="Clermont D."/>
            <person name="Rocha E."/>
            <person name="Yoon E.-J."/>
            <person name="Nemec A."/>
            <person name="Walker B."/>
            <person name="Young S.K."/>
            <person name="Zeng Q."/>
            <person name="Gargeya S."/>
            <person name="Fitzgerald M."/>
            <person name="Haas B."/>
            <person name="Abouelleil A."/>
            <person name="Alvarado L."/>
            <person name="Arachchi H.M."/>
            <person name="Berlin A.M."/>
            <person name="Chapman S.B."/>
            <person name="Dewar J."/>
            <person name="Goldberg J."/>
            <person name="Griggs A."/>
            <person name="Gujja S."/>
            <person name="Hansen M."/>
            <person name="Howarth C."/>
            <person name="Imamovic A."/>
            <person name="Larimer J."/>
            <person name="McCowan C."/>
            <person name="Murphy C."/>
            <person name="Neiman D."/>
            <person name="Pearson M."/>
            <person name="Priest M."/>
            <person name="Roberts A."/>
            <person name="Saif S."/>
            <person name="Shea T."/>
            <person name="Sisk P."/>
            <person name="Sykes S."/>
            <person name="Wortman J."/>
            <person name="Nusbaum C."/>
            <person name="Birren B."/>
        </authorList>
    </citation>
    <scope>NUCLEOTIDE SEQUENCE [LARGE SCALE GENOMIC DNA]</scope>
    <source>
        <strain evidence="3 4">CIP 107469</strain>
    </source>
</reference>